<evidence type="ECO:0000313" key="2">
    <source>
        <dbReference type="Proteomes" id="UP000316406"/>
    </source>
</evidence>
<reference evidence="1 2" key="1">
    <citation type="submission" date="2019-07" db="EMBL/GenBank/DDBJ databases">
        <title>Draft genome sequence of Brevibacterium aurantiacum XU54 isolated from Xinjiang China.</title>
        <authorList>
            <person name="Xu X."/>
        </authorList>
    </citation>
    <scope>NUCLEOTIDE SEQUENCE [LARGE SCALE GENOMIC DNA]</scope>
    <source>
        <strain evidence="1 2">XU54</strain>
    </source>
</reference>
<name>A0A556C5B6_BREAU</name>
<comment type="caution">
    <text evidence="1">The sequence shown here is derived from an EMBL/GenBank/DDBJ whole genome shotgun (WGS) entry which is preliminary data.</text>
</comment>
<proteinExistence type="predicted"/>
<evidence type="ECO:0000313" key="1">
    <source>
        <dbReference type="EMBL" id="TSI12653.1"/>
    </source>
</evidence>
<dbReference type="AlphaFoldDB" id="A0A556C5B6"/>
<dbReference type="RefSeq" id="WP_143924217.1">
    <property type="nucleotide sequence ID" value="NZ_VLTK01000015.1"/>
</dbReference>
<organism evidence="1 2">
    <name type="scientific">Brevibacterium aurantiacum</name>
    <dbReference type="NCBI Taxonomy" id="273384"/>
    <lineage>
        <taxon>Bacteria</taxon>
        <taxon>Bacillati</taxon>
        <taxon>Actinomycetota</taxon>
        <taxon>Actinomycetes</taxon>
        <taxon>Micrococcales</taxon>
        <taxon>Brevibacteriaceae</taxon>
        <taxon>Brevibacterium</taxon>
    </lineage>
</organism>
<protein>
    <submittedName>
        <fullName evidence="1">Uncharacterized protein</fullName>
    </submittedName>
</protein>
<accession>A0A556C5B6</accession>
<sequence length="63" mass="6875">MTNSIGYANPAAVSFGTISLEALRITDTDRAAARRLIEQHAPREAHTELCDMLGLEPPRPQEA</sequence>
<keyword evidence="2" id="KW-1185">Reference proteome</keyword>
<gene>
    <name evidence="1" type="ORF">FO013_19460</name>
</gene>
<dbReference type="Proteomes" id="UP000316406">
    <property type="component" value="Unassembled WGS sequence"/>
</dbReference>
<dbReference type="EMBL" id="VLTK01000015">
    <property type="protein sequence ID" value="TSI12653.1"/>
    <property type="molecule type" value="Genomic_DNA"/>
</dbReference>